<dbReference type="SUPFAM" id="SSF50129">
    <property type="entry name" value="GroES-like"/>
    <property type="match status" value="1"/>
</dbReference>
<dbReference type="PANTHER" id="PTHR48106">
    <property type="entry name" value="QUINONE OXIDOREDUCTASE PIG3-RELATED"/>
    <property type="match status" value="1"/>
</dbReference>
<keyword evidence="6" id="KW-1185">Reference proteome</keyword>
<proteinExistence type="predicted"/>
<dbReference type="GO" id="GO:0035925">
    <property type="term" value="F:mRNA 3'-UTR AU-rich region binding"/>
    <property type="evidence" value="ECO:0007669"/>
    <property type="project" value="TreeGrafter"/>
</dbReference>
<dbReference type="RefSeq" id="WP_231870994.1">
    <property type="nucleotide sequence ID" value="NZ_LVZK01000001.1"/>
</dbReference>
<dbReference type="GO" id="GO:0070402">
    <property type="term" value="F:NADPH binding"/>
    <property type="evidence" value="ECO:0007669"/>
    <property type="project" value="TreeGrafter"/>
</dbReference>
<organism evidence="5 6">
    <name type="scientific">Peptidiphaga gingivicola</name>
    <dbReference type="NCBI Taxonomy" id="2741497"/>
    <lineage>
        <taxon>Bacteria</taxon>
        <taxon>Bacillati</taxon>
        <taxon>Actinomycetota</taxon>
        <taxon>Actinomycetes</taxon>
        <taxon>Actinomycetales</taxon>
        <taxon>Actinomycetaceae</taxon>
        <taxon>Peptidiphaga</taxon>
    </lineage>
</organism>
<dbReference type="GO" id="GO:0003960">
    <property type="term" value="F:quinone reductase (NADPH) activity"/>
    <property type="evidence" value="ECO:0007669"/>
    <property type="project" value="TreeGrafter"/>
</dbReference>
<gene>
    <name evidence="5" type="ORF">A4H34_03905</name>
</gene>
<accession>A0A179B746</accession>
<comment type="caution">
    <text evidence="5">The sequence shown here is derived from an EMBL/GenBank/DDBJ whole genome shotgun (WGS) entry which is preliminary data.</text>
</comment>
<feature type="region of interest" description="Disordered" evidence="3">
    <location>
        <begin position="75"/>
        <end position="118"/>
    </location>
</feature>
<dbReference type="EMBL" id="LVZK01000001">
    <property type="protein sequence ID" value="OAP87073.1"/>
    <property type="molecule type" value="Genomic_DNA"/>
</dbReference>
<dbReference type="InterPro" id="IPR002364">
    <property type="entry name" value="Quin_OxRdtase/zeta-crystal_CS"/>
</dbReference>
<dbReference type="Pfam" id="PF00107">
    <property type="entry name" value="ADH_zinc_N"/>
    <property type="match status" value="1"/>
</dbReference>
<dbReference type="STRING" id="1823756.A4H34_03905"/>
<dbReference type="InterPro" id="IPR011032">
    <property type="entry name" value="GroES-like_sf"/>
</dbReference>
<evidence type="ECO:0000256" key="2">
    <source>
        <dbReference type="ARBA" id="ARBA00023002"/>
    </source>
</evidence>
<dbReference type="InterPro" id="IPR013149">
    <property type="entry name" value="ADH-like_C"/>
</dbReference>
<evidence type="ECO:0000256" key="3">
    <source>
        <dbReference type="SAM" id="MobiDB-lite"/>
    </source>
</evidence>
<protein>
    <submittedName>
        <fullName evidence="5">NADPH:quinone reductase</fullName>
    </submittedName>
</protein>
<dbReference type="SUPFAM" id="SSF51735">
    <property type="entry name" value="NAD(P)-binding Rossmann-fold domains"/>
    <property type="match status" value="1"/>
</dbReference>
<dbReference type="InterPro" id="IPR020843">
    <property type="entry name" value="ER"/>
</dbReference>
<dbReference type="AlphaFoldDB" id="A0A179B746"/>
<dbReference type="PANTHER" id="PTHR48106:SF13">
    <property type="entry name" value="QUINONE OXIDOREDUCTASE-RELATED"/>
    <property type="match status" value="1"/>
</dbReference>
<sequence>MKAMQITSFDGPAGLKYAEAPAPEPGPEDVALDVEYAGVGYIEALLAGGLIDLPLPYVPGLEAVGRVRSLGSLTADASSQTDAHAGVEAEADTDGEADADGHAGPDADGEAGFSSPGLYSPLKPGDPVVALTINRGGAYGQVAVTHANLVAPLPPGMDPALAAAVPANTTTALVALERVAHLKPGEHVLVHAAAGGLGSQFGQIARLLGAARTVGVVGSEAKRGAALDLGYDEVWLRSELGDAAGGQFDVVVDPVAGPARQTSLDLLRLGGRLLAVGDAAQAGDPMVSSNSLWLRGVGVLGFNLGAFTAANPRTTGVYLRRALNLAASGEVAVHIAERAPIREAPRVLADMAAGATVGKAVLVHERER</sequence>
<name>A0A179B746_9ACTO</name>
<keyword evidence="2" id="KW-0560">Oxidoreductase</keyword>
<evidence type="ECO:0000256" key="1">
    <source>
        <dbReference type="ARBA" id="ARBA00022857"/>
    </source>
</evidence>
<evidence type="ECO:0000313" key="5">
    <source>
        <dbReference type="EMBL" id="OAP87073.1"/>
    </source>
</evidence>
<dbReference type="Gene3D" id="3.90.180.10">
    <property type="entry name" value="Medium-chain alcohol dehydrogenases, catalytic domain"/>
    <property type="match status" value="2"/>
</dbReference>
<dbReference type="GO" id="GO:0008270">
    <property type="term" value="F:zinc ion binding"/>
    <property type="evidence" value="ECO:0007669"/>
    <property type="project" value="InterPro"/>
</dbReference>
<evidence type="ECO:0000259" key="4">
    <source>
        <dbReference type="SMART" id="SM00829"/>
    </source>
</evidence>
<dbReference type="Proteomes" id="UP000078368">
    <property type="component" value="Unassembled WGS sequence"/>
</dbReference>
<dbReference type="Gene3D" id="3.40.50.720">
    <property type="entry name" value="NAD(P)-binding Rossmann-like Domain"/>
    <property type="match status" value="1"/>
</dbReference>
<evidence type="ECO:0000313" key="6">
    <source>
        <dbReference type="Proteomes" id="UP000078368"/>
    </source>
</evidence>
<dbReference type="GO" id="GO:0005829">
    <property type="term" value="C:cytosol"/>
    <property type="evidence" value="ECO:0007669"/>
    <property type="project" value="TreeGrafter"/>
</dbReference>
<reference evidence="5 6" key="1">
    <citation type="submission" date="2016-04" db="EMBL/GenBank/DDBJ databases">
        <title>Peptidophaga gingivicola gen. nov., sp. nov., isolated from human subgingival plaque.</title>
        <authorList>
            <person name="Beall C.J."/>
            <person name="Mokrzan E.M."/>
            <person name="Griffen A.L."/>
            <person name="Leys E.J."/>
        </authorList>
    </citation>
    <scope>NUCLEOTIDE SEQUENCE [LARGE SCALE GENOMIC DNA]</scope>
    <source>
        <strain evidence="5 6">BA112</strain>
    </source>
</reference>
<dbReference type="SMART" id="SM00829">
    <property type="entry name" value="PKS_ER"/>
    <property type="match status" value="1"/>
</dbReference>
<dbReference type="InterPro" id="IPR036291">
    <property type="entry name" value="NAD(P)-bd_dom_sf"/>
</dbReference>
<keyword evidence="1" id="KW-0521">NADP</keyword>
<feature type="domain" description="Enoyl reductase (ER)" evidence="4">
    <location>
        <begin position="11"/>
        <end position="362"/>
    </location>
</feature>
<feature type="compositionally biased region" description="Acidic residues" evidence="3">
    <location>
        <begin position="89"/>
        <end position="98"/>
    </location>
</feature>
<dbReference type="PROSITE" id="PS01162">
    <property type="entry name" value="QOR_ZETA_CRYSTAL"/>
    <property type="match status" value="1"/>
</dbReference>